<dbReference type="STRING" id="51351.M4DRY6"/>
<evidence type="ECO:0000313" key="1">
    <source>
        <dbReference type="EnsemblPlants" id="Bra019279.1-P"/>
    </source>
</evidence>
<evidence type="ECO:0000313" key="2">
    <source>
        <dbReference type="Proteomes" id="UP000011750"/>
    </source>
</evidence>
<dbReference type="EnsemblPlants" id="Bra019279.1">
    <property type="protein sequence ID" value="Bra019279.1-P"/>
    <property type="gene ID" value="Bra019279"/>
</dbReference>
<name>M4DRY6_BRACM</name>
<keyword evidence="2" id="KW-1185">Reference proteome</keyword>
<dbReference type="HOGENOM" id="CLU_2323735_0_0_1"/>
<reference evidence="1 2" key="2">
    <citation type="journal article" date="2018" name="Hortic Res">
        <title>Improved Brassica rapa reference genome by single-molecule sequencing and chromosome conformation capture technologies.</title>
        <authorList>
            <person name="Zhang L."/>
            <person name="Cai X."/>
            <person name="Wu J."/>
            <person name="Liu M."/>
            <person name="Grob S."/>
            <person name="Cheng F."/>
            <person name="Liang J."/>
            <person name="Cai C."/>
            <person name="Liu Z."/>
            <person name="Liu B."/>
            <person name="Wang F."/>
            <person name="Li S."/>
            <person name="Liu F."/>
            <person name="Li X."/>
            <person name="Cheng L."/>
            <person name="Yang W."/>
            <person name="Li M.H."/>
            <person name="Grossniklaus U."/>
            <person name="Zheng H."/>
            <person name="Wang X."/>
        </authorList>
    </citation>
    <scope>NUCLEOTIDE SEQUENCE [LARGE SCALE GENOMIC DNA]</scope>
    <source>
        <strain evidence="1 2">cv. Chiifu-401-42</strain>
    </source>
</reference>
<accession>M4DRY6</accession>
<reference evidence="1" key="3">
    <citation type="submission" date="2023-03" db="UniProtKB">
        <authorList>
            <consortium name="EnsemblPlants"/>
        </authorList>
    </citation>
    <scope>IDENTIFICATION</scope>
    <source>
        <strain evidence="1">cv. Chiifu-401-42</strain>
    </source>
</reference>
<dbReference type="Gramene" id="Bra019279.1">
    <property type="protein sequence ID" value="Bra019279.1-P"/>
    <property type="gene ID" value="Bra019279"/>
</dbReference>
<reference evidence="1 2" key="1">
    <citation type="journal article" date="2011" name="Nat. Genet.">
        <title>The genome of the mesopolyploid crop species Brassica rapa.</title>
        <authorList>
            <consortium name="Brassica rapa Genome Sequencing Project Consortium"/>
            <person name="Wang X."/>
            <person name="Wang H."/>
            <person name="Wang J."/>
            <person name="Sun R."/>
            <person name="Wu J."/>
            <person name="Liu S."/>
            <person name="Bai Y."/>
            <person name="Mun J.H."/>
            <person name="Bancroft I."/>
            <person name="Cheng F."/>
            <person name="Huang S."/>
            <person name="Li X."/>
            <person name="Hua W."/>
            <person name="Wang J."/>
            <person name="Wang X."/>
            <person name="Freeling M."/>
            <person name="Pires J.C."/>
            <person name="Paterson A.H."/>
            <person name="Chalhoub B."/>
            <person name="Wang B."/>
            <person name="Hayward A."/>
            <person name="Sharpe A.G."/>
            <person name="Park B.S."/>
            <person name="Weisshaar B."/>
            <person name="Liu B."/>
            <person name="Li B."/>
            <person name="Liu B."/>
            <person name="Tong C."/>
            <person name="Song C."/>
            <person name="Duran C."/>
            <person name="Peng C."/>
            <person name="Geng C."/>
            <person name="Koh C."/>
            <person name="Lin C."/>
            <person name="Edwards D."/>
            <person name="Mu D."/>
            <person name="Shen D."/>
            <person name="Soumpourou E."/>
            <person name="Li F."/>
            <person name="Fraser F."/>
            <person name="Conant G."/>
            <person name="Lassalle G."/>
            <person name="King G.J."/>
            <person name="Bonnema G."/>
            <person name="Tang H."/>
            <person name="Wang H."/>
            <person name="Belcram H."/>
            <person name="Zhou H."/>
            <person name="Hirakawa H."/>
            <person name="Abe H."/>
            <person name="Guo H."/>
            <person name="Wang H."/>
            <person name="Jin H."/>
            <person name="Parkin I.A."/>
            <person name="Batley J."/>
            <person name="Kim J.S."/>
            <person name="Just J."/>
            <person name="Li J."/>
            <person name="Xu J."/>
            <person name="Deng J."/>
            <person name="Kim J.A."/>
            <person name="Li J."/>
            <person name="Yu J."/>
            <person name="Meng J."/>
            <person name="Wang J."/>
            <person name="Min J."/>
            <person name="Poulain J."/>
            <person name="Wang J."/>
            <person name="Hatakeyama K."/>
            <person name="Wu K."/>
            <person name="Wang L."/>
            <person name="Fang L."/>
            <person name="Trick M."/>
            <person name="Links M.G."/>
            <person name="Zhao M."/>
            <person name="Jin M."/>
            <person name="Ramchiary N."/>
            <person name="Drou N."/>
            <person name="Berkman P.J."/>
            <person name="Cai Q."/>
            <person name="Huang Q."/>
            <person name="Li R."/>
            <person name="Tabata S."/>
            <person name="Cheng S."/>
            <person name="Zhang S."/>
            <person name="Zhang S."/>
            <person name="Huang S."/>
            <person name="Sato S."/>
            <person name="Sun S."/>
            <person name="Kwon S.J."/>
            <person name="Choi S.R."/>
            <person name="Lee T.H."/>
            <person name="Fan W."/>
            <person name="Zhao X."/>
            <person name="Tan X."/>
            <person name="Xu X."/>
            <person name="Wang Y."/>
            <person name="Qiu Y."/>
            <person name="Yin Y."/>
            <person name="Li Y."/>
            <person name="Du Y."/>
            <person name="Liao Y."/>
            <person name="Lim Y."/>
            <person name="Narusaka Y."/>
            <person name="Wang Y."/>
            <person name="Wang Z."/>
            <person name="Li Z."/>
            <person name="Wang Z."/>
            <person name="Xiong Z."/>
            <person name="Zhang Z."/>
        </authorList>
    </citation>
    <scope>NUCLEOTIDE SEQUENCE [LARGE SCALE GENOMIC DNA]</scope>
    <source>
        <strain evidence="1 2">cv. Chiifu-401-42</strain>
    </source>
</reference>
<protein>
    <submittedName>
        <fullName evidence="1">Uncharacterized protein</fullName>
    </submittedName>
</protein>
<dbReference type="InParanoid" id="M4DRY6"/>
<sequence>MRRRLLMRRRLALRLRVPDLYPPDDEAHGGVREVDRLRRGRDREEVCVRRASVCVGVDDPGADESVYRGKTNFFEKRVGDYQKASVMSSFNGGGAFDNH</sequence>
<dbReference type="eggNOG" id="KOG1567">
    <property type="taxonomic scope" value="Eukaryota"/>
</dbReference>
<proteinExistence type="predicted"/>
<dbReference type="Proteomes" id="UP000011750">
    <property type="component" value="Chromosome A03"/>
</dbReference>
<organism evidence="1 2">
    <name type="scientific">Brassica campestris</name>
    <name type="common">Field mustard</name>
    <dbReference type="NCBI Taxonomy" id="3711"/>
    <lineage>
        <taxon>Eukaryota</taxon>
        <taxon>Viridiplantae</taxon>
        <taxon>Streptophyta</taxon>
        <taxon>Embryophyta</taxon>
        <taxon>Tracheophyta</taxon>
        <taxon>Spermatophyta</taxon>
        <taxon>Magnoliopsida</taxon>
        <taxon>eudicotyledons</taxon>
        <taxon>Gunneridae</taxon>
        <taxon>Pentapetalae</taxon>
        <taxon>rosids</taxon>
        <taxon>malvids</taxon>
        <taxon>Brassicales</taxon>
        <taxon>Brassicaceae</taxon>
        <taxon>Brassiceae</taxon>
        <taxon>Brassica</taxon>
    </lineage>
</organism>
<dbReference type="AlphaFoldDB" id="M4DRY6"/>